<dbReference type="RefSeq" id="WP_143022877.1">
    <property type="nucleotide sequence ID" value="NZ_FNIX01000015.1"/>
</dbReference>
<evidence type="ECO:0000256" key="1">
    <source>
        <dbReference type="SAM" id="SignalP"/>
    </source>
</evidence>
<sequence>MSRLRRAAGLTGMVLTAAALFSFTGPPAQADPGICIDHVMENGYKATANVLKACKVAKTGKSDDVRTCRRMLHAEGVRSAVASHACRIASRPERSS</sequence>
<dbReference type="EMBL" id="FNIX01000015">
    <property type="protein sequence ID" value="SDP81354.1"/>
    <property type="molecule type" value="Genomic_DNA"/>
</dbReference>
<dbReference type="AlphaFoldDB" id="A0A1H0VSK2"/>
<evidence type="ECO:0000313" key="2">
    <source>
        <dbReference type="EMBL" id="SDP81354.1"/>
    </source>
</evidence>
<dbReference type="OrthoDB" id="3691697at2"/>
<evidence type="ECO:0000313" key="3">
    <source>
        <dbReference type="Proteomes" id="UP000199691"/>
    </source>
</evidence>
<organism evidence="2 3">
    <name type="scientific">Lentzea jiangxiensis</name>
    <dbReference type="NCBI Taxonomy" id="641025"/>
    <lineage>
        <taxon>Bacteria</taxon>
        <taxon>Bacillati</taxon>
        <taxon>Actinomycetota</taxon>
        <taxon>Actinomycetes</taxon>
        <taxon>Pseudonocardiales</taxon>
        <taxon>Pseudonocardiaceae</taxon>
        <taxon>Lentzea</taxon>
    </lineage>
</organism>
<feature type="signal peptide" evidence="1">
    <location>
        <begin position="1"/>
        <end position="30"/>
    </location>
</feature>
<keyword evidence="1" id="KW-0732">Signal</keyword>
<evidence type="ECO:0008006" key="4">
    <source>
        <dbReference type="Google" id="ProtNLM"/>
    </source>
</evidence>
<proteinExistence type="predicted"/>
<protein>
    <recommendedName>
        <fullName evidence="4">Cysteine rich repeat-containing protein</fullName>
    </recommendedName>
</protein>
<feature type="chain" id="PRO_5011603965" description="Cysteine rich repeat-containing protein" evidence="1">
    <location>
        <begin position="31"/>
        <end position="96"/>
    </location>
</feature>
<dbReference type="STRING" id="641025.SAMN05421507_115111"/>
<accession>A0A1H0VSK2</accession>
<reference evidence="3" key="1">
    <citation type="submission" date="2016-10" db="EMBL/GenBank/DDBJ databases">
        <authorList>
            <person name="Varghese N."/>
            <person name="Submissions S."/>
        </authorList>
    </citation>
    <scope>NUCLEOTIDE SEQUENCE [LARGE SCALE GENOMIC DNA]</scope>
    <source>
        <strain evidence="3">CGMCC 4.6609</strain>
    </source>
</reference>
<gene>
    <name evidence="2" type="ORF">SAMN05421507_115111</name>
</gene>
<dbReference type="Proteomes" id="UP000199691">
    <property type="component" value="Unassembled WGS sequence"/>
</dbReference>
<name>A0A1H0VSK2_9PSEU</name>
<keyword evidence="3" id="KW-1185">Reference proteome</keyword>